<accession>A0A132A173</accession>
<dbReference type="GO" id="GO:0006325">
    <property type="term" value="P:chromatin organization"/>
    <property type="evidence" value="ECO:0007669"/>
    <property type="project" value="UniProtKB-KW"/>
</dbReference>
<feature type="region of interest" description="Disordered" evidence="8">
    <location>
        <begin position="1"/>
        <end position="22"/>
    </location>
</feature>
<gene>
    <name evidence="9" type="ORF">QR98_0032660</name>
</gene>
<dbReference type="Pfam" id="PF09733">
    <property type="entry name" value="VEFS-Box"/>
    <property type="match status" value="1"/>
</dbReference>
<reference evidence="9 10" key="1">
    <citation type="journal article" date="2015" name="Parasit. Vectors">
        <title>Draft genome of the scabies mite.</title>
        <authorList>
            <person name="Rider S.D.Jr."/>
            <person name="Morgan M.S."/>
            <person name="Arlian L.G."/>
        </authorList>
    </citation>
    <scope>NUCLEOTIDE SEQUENCE [LARGE SCALE GENOMIC DNA]</scope>
    <source>
        <strain evidence="9">Arlian Lab</strain>
    </source>
</reference>
<dbReference type="VEuPathDB" id="VectorBase:SSCA006303"/>
<proteinExistence type="inferred from homology"/>
<dbReference type="GO" id="GO:0008270">
    <property type="term" value="F:zinc ion binding"/>
    <property type="evidence" value="ECO:0007669"/>
    <property type="project" value="UniProtKB-KW"/>
</dbReference>
<evidence type="ECO:0000256" key="5">
    <source>
        <dbReference type="ARBA" id="ARBA00022853"/>
    </source>
</evidence>
<name>A0A132A173_SARSC</name>
<keyword evidence="3" id="KW-0863">Zinc-finger</keyword>
<evidence type="ECO:0000256" key="7">
    <source>
        <dbReference type="ARBA" id="ARBA00023163"/>
    </source>
</evidence>
<feature type="compositionally biased region" description="Low complexity" evidence="8">
    <location>
        <begin position="1155"/>
        <end position="1172"/>
    </location>
</feature>
<dbReference type="CDD" id="cd21551">
    <property type="entry name" value="VEFS-box_SUZ12"/>
    <property type="match status" value="1"/>
</dbReference>
<dbReference type="GO" id="GO:0035098">
    <property type="term" value="C:ESC/E(Z) complex"/>
    <property type="evidence" value="ECO:0007669"/>
    <property type="project" value="TreeGrafter"/>
</dbReference>
<feature type="compositionally biased region" description="Basic residues" evidence="8">
    <location>
        <begin position="601"/>
        <end position="610"/>
    </location>
</feature>
<feature type="compositionally biased region" description="Basic and acidic residues" evidence="8">
    <location>
        <begin position="77"/>
        <end position="87"/>
    </location>
</feature>
<keyword evidence="2" id="KW-0479">Metal-binding</keyword>
<keyword evidence="6" id="KW-0805">Transcription regulation</keyword>
<organism evidence="9 10">
    <name type="scientific">Sarcoptes scabiei</name>
    <name type="common">Itch mite</name>
    <name type="synonym">Acarus scabiei</name>
    <dbReference type="NCBI Taxonomy" id="52283"/>
    <lineage>
        <taxon>Eukaryota</taxon>
        <taxon>Metazoa</taxon>
        <taxon>Ecdysozoa</taxon>
        <taxon>Arthropoda</taxon>
        <taxon>Chelicerata</taxon>
        <taxon>Arachnida</taxon>
        <taxon>Acari</taxon>
        <taxon>Acariformes</taxon>
        <taxon>Sarcoptiformes</taxon>
        <taxon>Astigmata</taxon>
        <taxon>Psoroptidia</taxon>
        <taxon>Sarcoptoidea</taxon>
        <taxon>Sarcoptidae</taxon>
        <taxon>Sarcoptinae</taxon>
        <taxon>Sarcoptes</taxon>
    </lineage>
</organism>
<dbReference type="Pfam" id="PF23320">
    <property type="entry name" value="Zn_SUZ12"/>
    <property type="match status" value="1"/>
</dbReference>
<dbReference type="EMBL" id="JXLN01009968">
    <property type="protein sequence ID" value="KPM04812.1"/>
    <property type="molecule type" value="Genomic_DNA"/>
</dbReference>
<dbReference type="PANTHER" id="PTHR22597">
    <property type="entry name" value="POLYCOMB GROUP PROTEIN"/>
    <property type="match status" value="1"/>
</dbReference>
<dbReference type="Proteomes" id="UP000616769">
    <property type="component" value="Unassembled WGS sequence"/>
</dbReference>
<comment type="caution">
    <text evidence="9">The sequence shown here is derived from an EMBL/GenBank/DDBJ whole genome shotgun (WGS) entry which is preliminary data.</text>
</comment>
<feature type="region of interest" description="Disordered" evidence="8">
    <location>
        <begin position="601"/>
        <end position="638"/>
    </location>
</feature>
<keyword evidence="7" id="KW-0804">Transcription</keyword>
<keyword evidence="4" id="KW-0862">Zinc</keyword>
<feature type="compositionally biased region" description="Basic and acidic residues" evidence="8">
    <location>
        <begin position="1"/>
        <end position="16"/>
    </location>
</feature>
<evidence type="ECO:0000256" key="6">
    <source>
        <dbReference type="ARBA" id="ARBA00023015"/>
    </source>
</evidence>
<evidence type="ECO:0000256" key="2">
    <source>
        <dbReference type="ARBA" id="ARBA00022723"/>
    </source>
</evidence>
<protein>
    <submittedName>
        <fullName evidence="9">Polycomb Suz12-like protein</fullName>
    </submittedName>
</protein>
<keyword evidence="5" id="KW-0156">Chromatin regulator</keyword>
<evidence type="ECO:0000256" key="4">
    <source>
        <dbReference type="ARBA" id="ARBA00022833"/>
    </source>
</evidence>
<feature type="region of interest" description="Disordered" evidence="8">
    <location>
        <begin position="171"/>
        <end position="222"/>
    </location>
</feature>
<feature type="compositionally biased region" description="Basic and acidic residues" evidence="8">
    <location>
        <begin position="613"/>
        <end position="624"/>
    </location>
</feature>
<evidence type="ECO:0000256" key="3">
    <source>
        <dbReference type="ARBA" id="ARBA00022771"/>
    </source>
</evidence>
<feature type="region of interest" description="Disordered" evidence="8">
    <location>
        <begin position="65"/>
        <end position="95"/>
    </location>
</feature>
<feature type="region of interest" description="Disordered" evidence="8">
    <location>
        <begin position="1154"/>
        <end position="1188"/>
    </location>
</feature>
<dbReference type="PROSITE" id="PS00028">
    <property type="entry name" value="ZINC_FINGER_C2H2_1"/>
    <property type="match status" value="1"/>
</dbReference>
<dbReference type="InterPro" id="IPR013087">
    <property type="entry name" value="Znf_C2H2_type"/>
</dbReference>
<sequence length="1326" mass="155976">MKVQYDRKIDPKHSIEAKLPSRSRFRSADSAFRFTEELIESTNAAVPKRAEHQICTENQHEIITASSSSLVNDSSESQDHRESDSKSDSQNNQLRKSVRLQAKNHGKLYIFDKNFGIIRFPNPECENPKTENTTDLFDVQKQAKLEKKNLVTKTEKIVQINSLRKSKRLSLKKNPLKTSIVPRADDDDGQRDSHSVDDDQTDEEDDDYTPMNSNKSSRKSNPKFFTITELDDRLPTNNGDGDDPVMIDFLAKEKIYTLLDSVSIDARRVVNKSEIKRIKRLKNTIMPRRWHLKTLKSKIPKTVKVLRFQNLVKCSDRIASKRLQQFNIDEHFYITEKRFVESFRRKLRLSKSKPFRSVNKFLENAGYFYDESESYRKQSEPRERKIYKIGSFCKEIAYGTQLSGEEFIKTAQDFNHARYFGKIQKLFSIYRMAAYNHSDRPLYLSSSLSYLKHYQKEYDHFEGRIQRNDENDNDSSDSATDTEQADKVESSALVLDPLMLDKIDEFRFAKINYFVETVSGFHRGSIKDFKLYVGHSFIDFHDNEASIIYDRIIIPIKLLFDSELENKQTPSSNDDHKYYINAVVTYYRENKNLAKLFSKNRAKHKLRSSSKPKTNEENQKDKTASKSSQNSNELDFLLPDRNEKTNELQFYLNFELRNIEDIHFVEKLPKMTGCRLNQRESKYGQLSYINGEETHLLSEIYYNVTRNGDQEPRKNVITKLYRWRRIFRHDILYRENRNSHKSLFHVLNDLRAFKKEHSKYTTYFTLRLIRSPIDQKIQSRMIKKKFGCKIVVRKFNVGEFMTKIKLIAAREKVSLTKSNNSIKNNRTKINRRIILPRLIDKNICDKIIYNIEGLQNNLIMNELYCPFCASSFTVIAQLSIHFHLNHERFNFKITIDLKWKTINIRVSINHQFVSMFDNEPLMVALRDGRYRNFGFTHGSRKSNQTFKRCNAMMMFVRECDKSLFKNLIFFLQETCEIIVNLSRLEVHQASNHRRIFYHSRTLLPILPNEMDEDSETESTRKNQWRLKQKRMMMQDFIDVNPGEKQMMAMWNEFMLQNRFRYYANVHIPYAVKEFIHLYTPEILRNNVFNNCILHLSLLHGLDLITFDDMHKAVQYIRKMRILKERLENILKRRSRSKLPPQTIELINYINGVTESSSSRSSTKSKPSSSSSFKNDRNNNADSDADKDELSSFKQKKQIAVKLTESALGLFSTESHLFNEDEINNINGIAVLALLSLYNTDDPKESKMYESRSQMNRNLYNLRKYFNKAEMLGQWLEENSDDILALKGTKFCGITRDNQQSSTASIDLPLDELSKLISQRQESRSKN</sequence>
<dbReference type="GO" id="GO:0016586">
    <property type="term" value="C:RSC-type complex"/>
    <property type="evidence" value="ECO:0007669"/>
    <property type="project" value="TreeGrafter"/>
</dbReference>
<feature type="compositionally biased region" description="Acidic residues" evidence="8">
    <location>
        <begin position="198"/>
        <end position="208"/>
    </location>
</feature>
<feature type="compositionally biased region" description="Low complexity" evidence="8">
    <location>
        <begin position="66"/>
        <end position="75"/>
    </location>
</feature>
<dbReference type="OrthoDB" id="166746at2759"/>
<feature type="region of interest" description="Disordered" evidence="8">
    <location>
        <begin position="462"/>
        <end position="485"/>
    </location>
</feature>
<evidence type="ECO:0000313" key="9">
    <source>
        <dbReference type="EMBL" id="KPM04812.1"/>
    </source>
</evidence>
<dbReference type="GO" id="GO:0031490">
    <property type="term" value="F:chromatin DNA binding"/>
    <property type="evidence" value="ECO:0007669"/>
    <property type="project" value="TreeGrafter"/>
</dbReference>
<comment type="similarity">
    <text evidence="1">Belongs to the VEFS (VRN2-EMF2-FIS2-SU(Z)12) family.</text>
</comment>
<evidence type="ECO:0000256" key="1">
    <source>
        <dbReference type="ARBA" id="ARBA00007416"/>
    </source>
</evidence>
<dbReference type="PANTHER" id="PTHR22597:SF0">
    <property type="entry name" value="POLYCOMB PROTEIN SUZ12"/>
    <property type="match status" value="1"/>
</dbReference>
<dbReference type="InterPro" id="IPR057540">
    <property type="entry name" value="Znf_SUZ12"/>
</dbReference>
<evidence type="ECO:0000313" key="10">
    <source>
        <dbReference type="Proteomes" id="UP000616769"/>
    </source>
</evidence>
<evidence type="ECO:0000256" key="8">
    <source>
        <dbReference type="SAM" id="MobiDB-lite"/>
    </source>
</evidence>
<dbReference type="InterPro" id="IPR019135">
    <property type="entry name" value="Polycomb_protein_VEFS-Box"/>
</dbReference>